<dbReference type="Gene3D" id="3.40.630.30">
    <property type="match status" value="2"/>
</dbReference>
<evidence type="ECO:0000313" key="2">
    <source>
        <dbReference type="EMBL" id="HIU46546.1"/>
    </source>
</evidence>
<dbReference type="InterPro" id="IPR016181">
    <property type="entry name" value="Acyl_CoA_acyltransferase"/>
</dbReference>
<name>A0A9D1LR83_9FIRM</name>
<dbReference type="Proteomes" id="UP000824123">
    <property type="component" value="Unassembled WGS sequence"/>
</dbReference>
<dbReference type="PANTHER" id="PTHR37817">
    <property type="entry name" value="N-ACETYLTRANSFERASE EIS"/>
    <property type="match status" value="1"/>
</dbReference>
<sequence length="416" mass="47053">MSLEQLGADRFYEMDRLRSIAFTSALETVRPDIDLEAANQQELLRGRERWGMIDEQTGRLMGRMLLSDYQTRVGGRWLKLVGISSVATLPEYRRMGVMREAFRGVLPRMYRRGAALSGLYPFSHAFYRKFGYEAFGGQNDVSVGLEQLRAFPRPDAVRMIDSDADMLAARAIYERFAQTRDLAMRRELDYQWKREVMSGDPYKDLTYKYLMLRKTASGELEPCAYISFKPENRSPNTRIASAREAAYLDGDAFRRLLGFMSTFYPHYERLNMALPGDVRLGAICQDCYDVEDSIKHGYMLRAINAKLLLECQPVSPIMRLAAQAGPLSMSIALADEFIPQNTGRYELTLTPDGLECVQGRYASADIEADIPSFTQLVTGSLSLGQAGYRAGLRINVVSPLAQALFAGRDQYIGDHY</sequence>
<reference evidence="2" key="2">
    <citation type="journal article" date="2021" name="PeerJ">
        <title>Extensive microbial diversity within the chicken gut microbiome revealed by metagenomics and culture.</title>
        <authorList>
            <person name="Gilroy R."/>
            <person name="Ravi A."/>
            <person name="Getino M."/>
            <person name="Pursley I."/>
            <person name="Horton D.L."/>
            <person name="Alikhan N.F."/>
            <person name="Baker D."/>
            <person name="Gharbi K."/>
            <person name="Hall N."/>
            <person name="Watson M."/>
            <person name="Adriaenssens E.M."/>
            <person name="Foster-Nyarko E."/>
            <person name="Jarju S."/>
            <person name="Secka A."/>
            <person name="Antonio M."/>
            <person name="Oren A."/>
            <person name="Chaudhuri R.R."/>
            <person name="La Ragione R."/>
            <person name="Hildebrand F."/>
            <person name="Pallen M.J."/>
        </authorList>
    </citation>
    <scope>NUCLEOTIDE SEQUENCE</scope>
    <source>
        <strain evidence="2">ChiSxjej2B14-8506</strain>
    </source>
</reference>
<dbReference type="Pfam" id="PF13530">
    <property type="entry name" value="SCP2_2"/>
    <property type="match status" value="1"/>
</dbReference>
<dbReference type="PROSITE" id="PS51186">
    <property type="entry name" value="GNAT"/>
    <property type="match status" value="1"/>
</dbReference>
<dbReference type="GO" id="GO:0030649">
    <property type="term" value="P:aminoglycoside antibiotic catabolic process"/>
    <property type="evidence" value="ECO:0007669"/>
    <property type="project" value="TreeGrafter"/>
</dbReference>
<evidence type="ECO:0000313" key="3">
    <source>
        <dbReference type="Proteomes" id="UP000824123"/>
    </source>
</evidence>
<dbReference type="SUPFAM" id="SSF55729">
    <property type="entry name" value="Acyl-CoA N-acyltransferases (Nat)"/>
    <property type="match status" value="1"/>
</dbReference>
<organism evidence="2 3">
    <name type="scientific">Candidatus Fimadaptatus faecigallinarum</name>
    <dbReference type="NCBI Taxonomy" id="2840814"/>
    <lineage>
        <taxon>Bacteria</taxon>
        <taxon>Bacillati</taxon>
        <taxon>Bacillota</taxon>
        <taxon>Clostridia</taxon>
        <taxon>Eubacteriales</taxon>
        <taxon>Candidatus Fimadaptatus</taxon>
    </lineage>
</organism>
<dbReference type="AlphaFoldDB" id="A0A9D1LR83"/>
<dbReference type="InterPro" id="IPR025559">
    <property type="entry name" value="Eis_dom"/>
</dbReference>
<dbReference type="InterPro" id="IPR036527">
    <property type="entry name" value="SCP2_sterol-bd_dom_sf"/>
</dbReference>
<accession>A0A9D1LR83</accession>
<comment type="caution">
    <text evidence="2">The sequence shown here is derived from an EMBL/GenBank/DDBJ whole genome shotgun (WGS) entry which is preliminary data.</text>
</comment>
<dbReference type="PANTHER" id="PTHR37817:SF1">
    <property type="entry name" value="N-ACETYLTRANSFERASE EIS"/>
    <property type="match status" value="1"/>
</dbReference>
<dbReference type="Gene3D" id="3.30.1050.10">
    <property type="entry name" value="SCP2 sterol-binding domain"/>
    <property type="match status" value="1"/>
</dbReference>
<gene>
    <name evidence="2" type="ORF">IAC59_04735</name>
</gene>
<dbReference type="SUPFAM" id="SSF55718">
    <property type="entry name" value="SCP-like"/>
    <property type="match status" value="1"/>
</dbReference>
<dbReference type="InterPro" id="IPR051554">
    <property type="entry name" value="Acetyltransferase_Eis"/>
</dbReference>
<feature type="domain" description="N-acetyltransferase" evidence="1">
    <location>
        <begin position="1"/>
        <end position="164"/>
    </location>
</feature>
<protein>
    <submittedName>
        <fullName evidence="2">GNAT family N-acetyltransferase</fullName>
    </submittedName>
</protein>
<evidence type="ECO:0000259" key="1">
    <source>
        <dbReference type="PROSITE" id="PS51186"/>
    </source>
</evidence>
<dbReference type="InterPro" id="IPR000182">
    <property type="entry name" value="GNAT_dom"/>
</dbReference>
<proteinExistence type="predicted"/>
<dbReference type="GO" id="GO:0034069">
    <property type="term" value="F:aminoglycoside N-acetyltransferase activity"/>
    <property type="evidence" value="ECO:0007669"/>
    <property type="project" value="TreeGrafter"/>
</dbReference>
<dbReference type="Pfam" id="PF13527">
    <property type="entry name" value="Acetyltransf_9"/>
    <property type="match status" value="1"/>
</dbReference>
<reference evidence="2" key="1">
    <citation type="submission" date="2020-10" db="EMBL/GenBank/DDBJ databases">
        <authorList>
            <person name="Gilroy R."/>
        </authorList>
    </citation>
    <scope>NUCLEOTIDE SEQUENCE</scope>
    <source>
        <strain evidence="2">ChiSxjej2B14-8506</strain>
    </source>
</reference>
<dbReference type="EMBL" id="DVNK01000032">
    <property type="protein sequence ID" value="HIU46546.1"/>
    <property type="molecule type" value="Genomic_DNA"/>
</dbReference>